<evidence type="ECO:0000313" key="10">
    <source>
        <dbReference type="EMBL" id="MBB4445454.1"/>
    </source>
</evidence>
<dbReference type="GO" id="GO:0005737">
    <property type="term" value="C:cytoplasm"/>
    <property type="evidence" value="ECO:0007669"/>
    <property type="project" value="UniProtKB-SubCell"/>
</dbReference>
<comment type="catalytic activity">
    <reaction evidence="5 6">
        <text>cytidine(34) in tRNA(Ile2) + L-lysine + ATP = lysidine(34) in tRNA(Ile2) + AMP + diphosphate + H(+)</text>
        <dbReference type="Rhea" id="RHEA:43744"/>
        <dbReference type="Rhea" id="RHEA-COMP:10625"/>
        <dbReference type="Rhea" id="RHEA-COMP:10670"/>
        <dbReference type="ChEBI" id="CHEBI:15378"/>
        <dbReference type="ChEBI" id="CHEBI:30616"/>
        <dbReference type="ChEBI" id="CHEBI:32551"/>
        <dbReference type="ChEBI" id="CHEBI:33019"/>
        <dbReference type="ChEBI" id="CHEBI:82748"/>
        <dbReference type="ChEBI" id="CHEBI:83665"/>
        <dbReference type="ChEBI" id="CHEBI:456215"/>
        <dbReference type="EC" id="6.3.4.19"/>
    </reaction>
</comment>
<dbReference type="GO" id="GO:0005524">
    <property type="term" value="F:ATP binding"/>
    <property type="evidence" value="ECO:0007669"/>
    <property type="project" value="UniProtKB-UniRule"/>
</dbReference>
<feature type="domain" description="tRNA(Ile)-lysidine/2-thiocytidine synthase N-terminal" evidence="7">
    <location>
        <begin position="28"/>
        <end position="212"/>
    </location>
</feature>
<dbReference type="InterPro" id="IPR012094">
    <property type="entry name" value="tRNA_Ile_lys_synt"/>
</dbReference>
<dbReference type="EMBL" id="JACIGY010000001">
    <property type="protein sequence ID" value="MBB4410766.1"/>
    <property type="molecule type" value="Genomic_DNA"/>
</dbReference>
<dbReference type="Gene3D" id="3.40.50.620">
    <property type="entry name" value="HUPs"/>
    <property type="match status" value="1"/>
</dbReference>
<dbReference type="EMBL" id="JACIGW010000001">
    <property type="protein sequence ID" value="MBB4346840.1"/>
    <property type="molecule type" value="Genomic_DNA"/>
</dbReference>
<gene>
    <name evidence="6" type="primary">tilS</name>
    <name evidence="9" type="ORF">GGE31_001237</name>
    <name evidence="8" type="ORF">GGE33_000548</name>
    <name evidence="10" type="ORF">GGE35_001236</name>
</gene>
<comment type="subcellular location">
    <subcellularLocation>
        <location evidence="6">Cytoplasm</location>
    </subcellularLocation>
</comment>
<dbReference type="CDD" id="cd01992">
    <property type="entry name" value="TilS_N"/>
    <property type="match status" value="1"/>
</dbReference>
<dbReference type="Proteomes" id="UP000520770">
    <property type="component" value="Unassembled WGS sequence"/>
</dbReference>
<comment type="similarity">
    <text evidence="6">Belongs to the tRNA(Ile)-lysidine synthase family.</text>
</comment>
<dbReference type="HAMAP" id="MF_01161">
    <property type="entry name" value="tRNA_Ile_lys_synt"/>
    <property type="match status" value="1"/>
</dbReference>
<dbReference type="Pfam" id="PF01171">
    <property type="entry name" value="ATP_bind_3"/>
    <property type="match status" value="1"/>
</dbReference>
<evidence type="ECO:0000259" key="7">
    <source>
        <dbReference type="Pfam" id="PF01171"/>
    </source>
</evidence>
<comment type="caution">
    <text evidence="10">The sequence shown here is derived from an EMBL/GenBank/DDBJ whole genome shotgun (WGS) entry which is preliminary data.</text>
</comment>
<dbReference type="AlphaFoldDB" id="A0A7W6UW45"/>
<dbReference type="InterPro" id="IPR014729">
    <property type="entry name" value="Rossmann-like_a/b/a_fold"/>
</dbReference>
<dbReference type="PANTHER" id="PTHR43033:SF1">
    <property type="entry name" value="TRNA(ILE)-LYSIDINE SYNTHASE-RELATED"/>
    <property type="match status" value="1"/>
</dbReference>
<comment type="function">
    <text evidence="6">Ligates lysine onto the cytidine present at position 34 of the AUA codon-specific tRNA(Ile) that contains the anticodon CAU, in an ATP-dependent manner. Cytidine is converted to lysidine, thus changing the amino acid specificity of the tRNA from methionine to isoleucine.</text>
</comment>
<dbReference type="RefSeq" id="WP_183821150.1">
    <property type="nucleotide sequence ID" value="NZ_JACIGW010000001.1"/>
</dbReference>
<evidence type="ECO:0000256" key="2">
    <source>
        <dbReference type="ARBA" id="ARBA00022694"/>
    </source>
</evidence>
<dbReference type="EC" id="6.3.4.19" evidence="6"/>
<evidence type="ECO:0000256" key="1">
    <source>
        <dbReference type="ARBA" id="ARBA00022598"/>
    </source>
</evidence>
<keyword evidence="3 6" id="KW-0547">Nucleotide-binding</keyword>
<name>A0A7W6UW45_9HYPH</name>
<dbReference type="InterPro" id="IPR011063">
    <property type="entry name" value="TilS/TtcA_N"/>
</dbReference>
<evidence type="ECO:0000313" key="9">
    <source>
        <dbReference type="EMBL" id="MBB4410766.1"/>
    </source>
</evidence>
<evidence type="ECO:0000313" key="11">
    <source>
        <dbReference type="Proteomes" id="UP000520770"/>
    </source>
</evidence>
<dbReference type="PANTHER" id="PTHR43033">
    <property type="entry name" value="TRNA(ILE)-LYSIDINE SYNTHASE-RELATED"/>
    <property type="match status" value="1"/>
</dbReference>
<accession>A0A7W6UW45</accession>
<keyword evidence="2 6" id="KW-0819">tRNA processing</keyword>
<dbReference type="SUPFAM" id="SSF52402">
    <property type="entry name" value="Adenine nucleotide alpha hydrolases-like"/>
    <property type="match status" value="1"/>
</dbReference>
<evidence type="ECO:0000313" key="13">
    <source>
        <dbReference type="Proteomes" id="UP000576087"/>
    </source>
</evidence>
<evidence type="ECO:0000256" key="4">
    <source>
        <dbReference type="ARBA" id="ARBA00022840"/>
    </source>
</evidence>
<dbReference type="InterPro" id="IPR012795">
    <property type="entry name" value="tRNA_Ile_lys_synt_N"/>
</dbReference>
<dbReference type="EMBL" id="JACIHM010000001">
    <property type="protein sequence ID" value="MBB4445454.1"/>
    <property type="molecule type" value="Genomic_DNA"/>
</dbReference>
<keyword evidence="6" id="KW-0963">Cytoplasm</keyword>
<keyword evidence="1 6" id="KW-0436">Ligase</keyword>
<evidence type="ECO:0000256" key="3">
    <source>
        <dbReference type="ARBA" id="ARBA00022741"/>
    </source>
</evidence>
<evidence type="ECO:0000256" key="5">
    <source>
        <dbReference type="ARBA" id="ARBA00048539"/>
    </source>
</evidence>
<reference evidence="11 12" key="1">
    <citation type="submission" date="2020-08" db="EMBL/GenBank/DDBJ databases">
        <title>Genomic Encyclopedia of Type Strains, Phase IV (KMG-V): Genome sequencing to study the core and pangenomes of soil and plant-associated prokaryotes.</title>
        <authorList>
            <person name="Whitman W."/>
        </authorList>
    </citation>
    <scope>NUCLEOTIDE SEQUENCE [LARGE SCALE GENOMIC DNA]</scope>
    <source>
        <strain evidence="9 12">SEMIA 444</strain>
        <strain evidence="8 11">SEMIA 448</strain>
        <strain evidence="10 13">SEMIA 452</strain>
    </source>
</reference>
<evidence type="ECO:0000313" key="8">
    <source>
        <dbReference type="EMBL" id="MBB4346840.1"/>
    </source>
</evidence>
<dbReference type="Proteomes" id="UP000576087">
    <property type="component" value="Unassembled WGS sequence"/>
</dbReference>
<dbReference type="GO" id="GO:0032267">
    <property type="term" value="F:tRNA(Ile)-lysidine synthase activity"/>
    <property type="evidence" value="ECO:0007669"/>
    <property type="project" value="UniProtKB-EC"/>
</dbReference>
<proteinExistence type="inferred from homology"/>
<dbReference type="NCBIfam" id="TIGR02432">
    <property type="entry name" value="lysidine_TilS_N"/>
    <property type="match status" value="1"/>
</dbReference>
<feature type="binding site" evidence="6">
    <location>
        <begin position="33"/>
        <end position="38"/>
    </location>
    <ligand>
        <name>ATP</name>
        <dbReference type="ChEBI" id="CHEBI:30616"/>
    </ligand>
</feature>
<evidence type="ECO:0000256" key="6">
    <source>
        <dbReference type="HAMAP-Rule" id="MF_01161"/>
    </source>
</evidence>
<comment type="domain">
    <text evidence="6">The N-terminal region contains the highly conserved SGGXDS motif, predicted to be a P-loop motif involved in ATP binding.</text>
</comment>
<protein>
    <recommendedName>
        <fullName evidence="6">tRNA(Ile)-lysidine synthase</fullName>
        <ecNumber evidence="6">6.3.4.19</ecNumber>
    </recommendedName>
    <alternativeName>
        <fullName evidence="6">tRNA(Ile)-2-lysyl-cytidine synthase</fullName>
    </alternativeName>
    <alternativeName>
        <fullName evidence="6">tRNA(Ile)-lysidine synthetase</fullName>
    </alternativeName>
</protein>
<keyword evidence="4 6" id="KW-0067">ATP-binding</keyword>
<sequence>MTVVQGWPISPQEAVQSLLERLVRPTRILVAVSGGSDSIGLLLGLHGALAADKEARHELVAATIDHELRGESADEAKAVARQCKEMSIPHRTLRWSGEKPKSGISAAAREARYFLLMEAADVLEADIIVTGHTLDDQLETIAMRAVRSEANANLGLAGMAEAVLLDRRRWLLRPFLATRREAIREFLRRSGRGWIDDPSNIDRHYERVRVRQDLSDHSAQALETIQPAARRRSQLAEEAAGLARRHLTVVHGVLAQLAPEVLNEDAETLRHLLASLAAIIGGRQHLPAAATMERVMTMLDRRSMGRMTAGRVIFDLRREGLYMHRENRDLISVNIPGGTTGIWDGRYRISNRTDQVVEVGPRVSERAVAMVMFPDAPPAISMRAMGVMPQIEIDPPSLTEIDKESVITQAVLAPYDRFLPQFDLILGCELGLLFGCDEFPAAPIKVFERKS</sequence>
<keyword evidence="12" id="KW-1185">Reference proteome</keyword>
<dbReference type="GO" id="GO:0006400">
    <property type="term" value="P:tRNA modification"/>
    <property type="evidence" value="ECO:0007669"/>
    <property type="project" value="UniProtKB-UniRule"/>
</dbReference>
<organism evidence="10 13">
    <name type="scientific">Aliirhizobium cellulosilyticum</name>
    <dbReference type="NCBI Taxonomy" id="393664"/>
    <lineage>
        <taxon>Bacteria</taxon>
        <taxon>Pseudomonadati</taxon>
        <taxon>Pseudomonadota</taxon>
        <taxon>Alphaproteobacteria</taxon>
        <taxon>Hyphomicrobiales</taxon>
        <taxon>Rhizobiaceae</taxon>
        <taxon>Aliirhizobium</taxon>
    </lineage>
</organism>
<dbReference type="Proteomes" id="UP000524535">
    <property type="component" value="Unassembled WGS sequence"/>
</dbReference>
<evidence type="ECO:0000313" key="12">
    <source>
        <dbReference type="Proteomes" id="UP000524535"/>
    </source>
</evidence>